<dbReference type="PANTHER" id="PTHR37478">
    <property type="match status" value="1"/>
</dbReference>
<accession>A0A523BC88</accession>
<evidence type="ECO:0000256" key="1">
    <source>
        <dbReference type="ARBA" id="ARBA00009350"/>
    </source>
</evidence>
<evidence type="ECO:0000313" key="3">
    <source>
        <dbReference type="Proteomes" id="UP000317265"/>
    </source>
</evidence>
<dbReference type="InterPro" id="IPR002852">
    <property type="entry name" value="UPF0251"/>
</dbReference>
<comment type="caution">
    <text evidence="2">The sequence shown here is derived from an EMBL/GenBank/DDBJ whole genome shotgun (WGS) entry which is preliminary data.</text>
</comment>
<dbReference type="Proteomes" id="UP000317265">
    <property type="component" value="Unassembled WGS sequence"/>
</dbReference>
<reference evidence="2 3" key="1">
    <citation type="journal article" date="2019" name="Nat. Microbiol.">
        <title>Expanding anaerobic alkane metabolism in the domain of Archaea.</title>
        <authorList>
            <person name="Wang Y."/>
            <person name="Wegener G."/>
            <person name="Hou J."/>
            <person name="Wang F."/>
            <person name="Xiao X."/>
        </authorList>
    </citation>
    <scope>NUCLEOTIDE SEQUENCE [LARGE SCALE GENOMIC DNA]</scope>
    <source>
        <strain evidence="2">WYZ-LMO11</strain>
    </source>
</reference>
<dbReference type="PANTHER" id="PTHR37478:SF2">
    <property type="entry name" value="UPF0251 PROTEIN TK0562"/>
    <property type="match status" value="1"/>
</dbReference>
<protein>
    <submittedName>
        <fullName evidence="2">Uncharacterized protein</fullName>
    </submittedName>
</protein>
<dbReference type="InterPro" id="IPR013324">
    <property type="entry name" value="RNA_pol_sigma_r3/r4-like"/>
</dbReference>
<evidence type="ECO:0000313" key="2">
    <source>
        <dbReference type="EMBL" id="TDA38548.1"/>
    </source>
</evidence>
<dbReference type="Pfam" id="PF02001">
    <property type="entry name" value="DUF134"/>
    <property type="match status" value="1"/>
</dbReference>
<dbReference type="EMBL" id="QNVI01000049">
    <property type="protein sequence ID" value="TDA38548.1"/>
    <property type="molecule type" value="Genomic_DNA"/>
</dbReference>
<comment type="similarity">
    <text evidence="1">Belongs to the UPF0251 family.</text>
</comment>
<proteinExistence type="inferred from homology"/>
<name>A0A523BC88_9CREN</name>
<sequence length="96" mass="11197">MRKRYGMIGRKPIPLKVSIEPLVEKFNPVPQVNKEPIYLDVVELEALKLIDLENLTFEEAGLRMNTSRNTIWRIVKSAREKIVRALIEGREIIIQK</sequence>
<dbReference type="AlphaFoldDB" id="A0A523BC88"/>
<dbReference type="SUPFAM" id="SSF88659">
    <property type="entry name" value="Sigma3 and sigma4 domains of RNA polymerase sigma factors"/>
    <property type="match status" value="1"/>
</dbReference>
<organism evidence="2 3">
    <name type="scientific">Thermoproteota archaeon</name>
    <dbReference type="NCBI Taxonomy" id="2056631"/>
    <lineage>
        <taxon>Archaea</taxon>
        <taxon>Thermoproteota</taxon>
    </lineage>
</organism>
<gene>
    <name evidence="2" type="ORF">DSO09_04025</name>
</gene>